<gene>
    <name evidence="6" type="ORF">TIFTF001_056416</name>
    <name evidence="7" type="ORF">TIFTF001_056418</name>
</gene>
<keyword evidence="3" id="KW-0677">Repeat</keyword>
<evidence type="ECO:0000256" key="2">
    <source>
        <dbReference type="ARBA" id="ARBA00022729"/>
    </source>
</evidence>
<keyword evidence="8" id="KW-1185">Reference proteome</keyword>
<protein>
    <recommendedName>
        <fullName evidence="5">Leucine-rich repeat-containing N-terminal plant-type domain-containing protein</fullName>
    </recommendedName>
</protein>
<dbReference type="EMBL" id="BTGU01020697">
    <property type="protein sequence ID" value="GMN75406.1"/>
    <property type="molecule type" value="Genomic_DNA"/>
</dbReference>
<dbReference type="PANTHER" id="PTHR48060:SF24">
    <property type="entry name" value="NON-SPECIFIC SERINE_THREONINE PROTEIN KINASE"/>
    <property type="match status" value="1"/>
</dbReference>
<organism evidence="6 8">
    <name type="scientific">Ficus carica</name>
    <name type="common">Common fig</name>
    <dbReference type="NCBI Taxonomy" id="3494"/>
    <lineage>
        <taxon>Eukaryota</taxon>
        <taxon>Viridiplantae</taxon>
        <taxon>Streptophyta</taxon>
        <taxon>Embryophyta</taxon>
        <taxon>Tracheophyta</taxon>
        <taxon>Spermatophyta</taxon>
        <taxon>Magnoliopsida</taxon>
        <taxon>eudicotyledons</taxon>
        <taxon>Gunneridae</taxon>
        <taxon>Pentapetalae</taxon>
        <taxon>rosids</taxon>
        <taxon>fabids</taxon>
        <taxon>Rosales</taxon>
        <taxon>Moraceae</taxon>
        <taxon>Ficeae</taxon>
        <taxon>Ficus</taxon>
    </lineage>
</organism>
<dbReference type="SUPFAM" id="SSF52058">
    <property type="entry name" value="L domain-like"/>
    <property type="match status" value="1"/>
</dbReference>
<evidence type="ECO:0000256" key="1">
    <source>
        <dbReference type="ARBA" id="ARBA00022614"/>
    </source>
</evidence>
<feature type="signal peptide" evidence="4">
    <location>
        <begin position="1"/>
        <end position="28"/>
    </location>
</feature>
<reference evidence="6" key="1">
    <citation type="submission" date="2023-07" db="EMBL/GenBank/DDBJ databases">
        <title>draft genome sequence of fig (Ficus carica).</title>
        <authorList>
            <person name="Takahashi T."/>
            <person name="Nishimura K."/>
        </authorList>
    </citation>
    <scope>NUCLEOTIDE SEQUENCE</scope>
</reference>
<comment type="caution">
    <text evidence="6">The sequence shown here is derived from an EMBL/GenBank/DDBJ whole genome shotgun (WGS) entry which is preliminary data.</text>
</comment>
<keyword evidence="1" id="KW-0433">Leucine-rich repeat</keyword>
<accession>A0AA88EI24</accession>
<evidence type="ECO:0000256" key="4">
    <source>
        <dbReference type="SAM" id="SignalP"/>
    </source>
</evidence>
<feature type="domain" description="Leucine-rich repeat-containing N-terminal plant-type" evidence="5">
    <location>
        <begin position="32"/>
        <end position="70"/>
    </location>
</feature>
<name>A0AA88EI24_FICCA</name>
<keyword evidence="2 4" id="KW-0732">Signal</keyword>
<dbReference type="InterPro" id="IPR013210">
    <property type="entry name" value="LRR_N_plant-typ"/>
</dbReference>
<dbReference type="AlphaFoldDB" id="A0AA88EI24"/>
<dbReference type="InterPro" id="IPR032675">
    <property type="entry name" value="LRR_dom_sf"/>
</dbReference>
<evidence type="ECO:0000313" key="7">
    <source>
        <dbReference type="EMBL" id="GMN75406.1"/>
    </source>
</evidence>
<dbReference type="InterPro" id="IPR053211">
    <property type="entry name" value="DNA_repair-toleration"/>
</dbReference>
<evidence type="ECO:0000256" key="3">
    <source>
        <dbReference type="ARBA" id="ARBA00022737"/>
    </source>
</evidence>
<dbReference type="Proteomes" id="UP001187192">
    <property type="component" value="Unassembled WGS sequence"/>
</dbReference>
<evidence type="ECO:0000313" key="8">
    <source>
        <dbReference type="Proteomes" id="UP001187192"/>
    </source>
</evidence>
<proteinExistence type="predicted"/>
<evidence type="ECO:0000259" key="5">
    <source>
        <dbReference type="Pfam" id="PF08263"/>
    </source>
</evidence>
<feature type="non-terminal residue" evidence="6">
    <location>
        <position position="125"/>
    </location>
</feature>
<dbReference type="EMBL" id="BTGU01020695">
    <property type="protein sequence ID" value="GMN75399.1"/>
    <property type="molecule type" value="Genomic_DNA"/>
</dbReference>
<sequence length="125" mass="13592">MKAVPRIPFSLLFGTLLLLTLLPLKITSSPRTQAEALVKWKNSLSSADPSLSSWSLSNVNNLCNWTSIVCGDSTGEVSQIHLSSLNLTGTLDEFDFSQFRNLTAFNLNNNNLLGTIPPAIGNLSR</sequence>
<feature type="chain" id="PRO_5041891696" description="Leucine-rich repeat-containing N-terminal plant-type domain-containing protein" evidence="4">
    <location>
        <begin position="29"/>
        <end position="125"/>
    </location>
</feature>
<dbReference type="Gene3D" id="3.80.10.10">
    <property type="entry name" value="Ribonuclease Inhibitor"/>
    <property type="match status" value="1"/>
</dbReference>
<evidence type="ECO:0000313" key="6">
    <source>
        <dbReference type="EMBL" id="GMN75399.1"/>
    </source>
</evidence>
<dbReference type="Pfam" id="PF08263">
    <property type="entry name" value="LRRNT_2"/>
    <property type="match status" value="1"/>
</dbReference>
<dbReference type="PANTHER" id="PTHR48060">
    <property type="entry name" value="DNA DAMAGE-REPAIR/TOLERATION PROTEIN DRT100"/>
    <property type="match status" value="1"/>
</dbReference>